<dbReference type="EMBL" id="JAVDQD010000001">
    <property type="protein sequence ID" value="MDR6237137.1"/>
    <property type="molecule type" value="Genomic_DNA"/>
</dbReference>
<dbReference type="Pfam" id="PF11655">
    <property type="entry name" value="DUF2589"/>
    <property type="match status" value="1"/>
</dbReference>
<protein>
    <recommendedName>
        <fullName evidence="4">DUF2589 domain-containing protein</fullName>
    </recommendedName>
</protein>
<evidence type="ECO:0000256" key="1">
    <source>
        <dbReference type="SAM" id="MobiDB-lite"/>
    </source>
</evidence>
<feature type="compositionally biased region" description="Polar residues" evidence="1">
    <location>
        <begin position="131"/>
        <end position="143"/>
    </location>
</feature>
<sequence>MSFYEDSAAGLEELFSAPLNAVISADINLSSRIDEFIKTYGFEIGANGEADLGKLRMISFTYTVDGRNRIMRVPALSIIQLPLLQIKEADFDMEVQLSHSLEEVEVLEVPPEGGDPVPVKKKQTKVKGSMAPTQGSSTSKESVNSNMKVKLHMGQADLPGGLMNLMQALNEASHLEEEPDGKLSVSPEMPKIDTTQLSSTGFNQKVYPFSLTITVSYQDMKNNEISDEIVSLQISNALPGVVFSQTELKQTTNAEGIAAFELSGEVFKDEYQQGMAYVKVFVDQDPRIKSNGQIEFIGQPAS</sequence>
<name>A0AAE3XHY5_9BACT</name>
<dbReference type="AlphaFoldDB" id="A0AAE3XHY5"/>
<accession>A0AAE3XHY5</accession>
<feature type="region of interest" description="Disordered" evidence="1">
    <location>
        <begin position="109"/>
        <end position="143"/>
    </location>
</feature>
<proteinExistence type="predicted"/>
<keyword evidence="3" id="KW-1185">Reference proteome</keyword>
<evidence type="ECO:0000313" key="2">
    <source>
        <dbReference type="EMBL" id="MDR6237137.1"/>
    </source>
</evidence>
<dbReference type="InterPro" id="IPR024510">
    <property type="entry name" value="DUF2589"/>
</dbReference>
<dbReference type="Proteomes" id="UP001185092">
    <property type="component" value="Unassembled WGS sequence"/>
</dbReference>
<gene>
    <name evidence="2" type="ORF">HNQ88_000113</name>
</gene>
<dbReference type="RefSeq" id="WP_309936577.1">
    <property type="nucleotide sequence ID" value="NZ_AP025305.1"/>
</dbReference>
<comment type="caution">
    <text evidence="2">The sequence shown here is derived from an EMBL/GenBank/DDBJ whole genome shotgun (WGS) entry which is preliminary data.</text>
</comment>
<reference evidence="2" key="1">
    <citation type="submission" date="2023-07" db="EMBL/GenBank/DDBJ databases">
        <title>Genomic Encyclopedia of Type Strains, Phase IV (KMG-IV): sequencing the most valuable type-strain genomes for metagenomic binning, comparative biology and taxonomic classification.</title>
        <authorList>
            <person name="Goeker M."/>
        </authorList>
    </citation>
    <scope>NUCLEOTIDE SEQUENCE</scope>
    <source>
        <strain evidence="2">DSM 26174</strain>
    </source>
</reference>
<evidence type="ECO:0008006" key="4">
    <source>
        <dbReference type="Google" id="ProtNLM"/>
    </source>
</evidence>
<organism evidence="2 3">
    <name type="scientific">Aureibacter tunicatorum</name>
    <dbReference type="NCBI Taxonomy" id="866807"/>
    <lineage>
        <taxon>Bacteria</taxon>
        <taxon>Pseudomonadati</taxon>
        <taxon>Bacteroidota</taxon>
        <taxon>Cytophagia</taxon>
        <taxon>Cytophagales</taxon>
        <taxon>Persicobacteraceae</taxon>
        <taxon>Aureibacter</taxon>
    </lineage>
</organism>
<evidence type="ECO:0000313" key="3">
    <source>
        <dbReference type="Proteomes" id="UP001185092"/>
    </source>
</evidence>